<dbReference type="PANTHER" id="PTHR11601">
    <property type="entry name" value="CYSTEINE DESULFURYLASE FAMILY MEMBER"/>
    <property type="match status" value="1"/>
</dbReference>
<protein>
    <submittedName>
        <fullName evidence="8">Cysteine desulfurase</fullName>
    </submittedName>
</protein>
<keyword evidence="5" id="KW-0408">Iron</keyword>
<comment type="cofactor">
    <cofactor evidence="1">
        <name>pyridoxal 5'-phosphate</name>
        <dbReference type="ChEBI" id="CHEBI:597326"/>
    </cofactor>
</comment>
<dbReference type="PIRSF" id="PIRSF005572">
    <property type="entry name" value="NifS"/>
    <property type="match status" value="1"/>
</dbReference>
<feature type="domain" description="Aminotransferase class V" evidence="7">
    <location>
        <begin position="7"/>
        <end position="368"/>
    </location>
</feature>
<evidence type="ECO:0000259" key="7">
    <source>
        <dbReference type="Pfam" id="PF00266"/>
    </source>
</evidence>
<keyword evidence="9" id="KW-1185">Reference proteome</keyword>
<dbReference type="InterPro" id="IPR016454">
    <property type="entry name" value="Cysteine_dSase"/>
</dbReference>
<evidence type="ECO:0000256" key="3">
    <source>
        <dbReference type="ARBA" id="ARBA00022723"/>
    </source>
</evidence>
<sequence length="395" mass="42755">MHNSHSIYLDNNTTTRPSEQAVAKMLPFLTERWGVASAPHQVGQQLFPAIDEALRGIYALLGAKEQDTVLFTSSAAEGVNHVILSTYFDVTVHTGKNQYITSAIDEAPAIMAMGRLEQLSCLGKMVPADKYGRITAQAIADMLTPRTALVSLSWANGLTGVVNPIIEIAELCQERGVRLHLDVSHALGKLFTDWEEVPAQFMTFNGDSFHAPSGTGGLYIRSDVRCSPFILGGSEQAGQRAGSFSVAGLVALGQAAREALDARDLICTEVARLRSKFENDLIALLPDVVVFFRDQERLPNCTAMAFPGVANEALLYLLNRKGVYASIGGGTFQQIGLVLAACGVEEVLAHSAISFSLSRETTEDDIDRAVGIIVECVKRLRKVSNKWLATDEVSK</sequence>
<accession>A0ABS6S2S1</accession>
<evidence type="ECO:0000256" key="6">
    <source>
        <dbReference type="ARBA" id="ARBA00023014"/>
    </source>
</evidence>
<dbReference type="RefSeq" id="WP_218253736.1">
    <property type="nucleotide sequence ID" value="NZ_JABXWD010000455.1"/>
</dbReference>
<dbReference type="PANTHER" id="PTHR11601:SF34">
    <property type="entry name" value="CYSTEINE DESULFURASE"/>
    <property type="match status" value="1"/>
</dbReference>
<evidence type="ECO:0000256" key="5">
    <source>
        <dbReference type="ARBA" id="ARBA00023004"/>
    </source>
</evidence>
<keyword evidence="4" id="KW-0663">Pyridoxal phosphate</keyword>
<gene>
    <name evidence="8" type="ORF">HWQ67_16245</name>
</gene>
<evidence type="ECO:0000256" key="2">
    <source>
        <dbReference type="ARBA" id="ARBA00022679"/>
    </source>
</evidence>
<keyword evidence="3" id="KW-0479">Metal-binding</keyword>
<evidence type="ECO:0000313" key="8">
    <source>
        <dbReference type="EMBL" id="MBV6343131.1"/>
    </source>
</evidence>
<comment type="caution">
    <text evidence="8">The sequence shown here is derived from an EMBL/GenBank/DDBJ whole genome shotgun (WGS) entry which is preliminary data.</text>
</comment>
<dbReference type="EMBL" id="JABXWD010000455">
    <property type="protein sequence ID" value="MBV6343131.1"/>
    <property type="molecule type" value="Genomic_DNA"/>
</dbReference>
<keyword evidence="6" id="KW-0411">Iron-sulfur</keyword>
<evidence type="ECO:0000256" key="4">
    <source>
        <dbReference type="ARBA" id="ARBA00022898"/>
    </source>
</evidence>
<keyword evidence="2" id="KW-0808">Transferase</keyword>
<dbReference type="Pfam" id="PF00266">
    <property type="entry name" value="Aminotran_5"/>
    <property type="match status" value="1"/>
</dbReference>
<evidence type="ECO:0000256" key="1">
    <source>
        <dbReference type="ARBA" id="ARBA00001933"/>
    </source>
</evidence>
<reference evidence="8 9" key="1">
    <citation type="journal article" date="2020" name="J Geophys Res Biogeosci">
        <title>Magnetotaxis as an Adaptation to Enable Bacterial Shuttling of Microbial Sulfur and Sulfur Cycling Across Aquatic Oxic#Anoxic Interfaces.</title>
        <authorList>
            <person name="Li J."/>
            <person name="Liu P."/>
            <person name="Wang J."/>
            <person name="Roberts A.P."/>
            <person name="Pan Y."/>
        </authorList>
    </citation>
    <scope>NUCLEOTIDE SEQUENCE [LARGE SCALE GENOMIC DNA]</scope>
    <source>
        <strain evidence="8 9">MYR-1_YQ</strain>
    </source>
</reference>
<name>A0ABS6S2S1_9BACT</name>
<dbReference type="Proteomes" id="UP001196980">
    <property type="component" value="Unassembled WGS sequence"/>
</dbReference>
<proteinExistence type="predicted"/>
<dbReference type="InterPro" id="IPR000192">
    <property type="entry name" value="Aminotrans_V_dom"/>
</dbReference>
<evidence type="ECO:0000313" key="9">
    <source>
        <dbReference type="Proteomes" id="UP001196980"/>
    </source>
</evidence>
<organism evidence="8 9">
    <name type="scientific">Candidatus Magnetobacterium casense</name>
    <dbReference type="NCBI Taxonomy" id="1455061"/>
    <lineage>
        <taxon>Bacteria</taxon>
        <taxon>Pseudomonadati</taxon>
        <taxon>Nitrospirota</taxon>
        <taxon>Thermodesulfovibrionia</taxon>
        <taxon>Thermodesulfovibrionales</taxon>
        <taxon>Candidatus Magnetobacteriaceae</taxon>
        <taxon>Candidatus Magnetobacterium</taxon>
    </lineage>
</organism>